<dbReference type="Proteomes" id="UP001201985">
    <property type="component" value="Unassembled WGS sequence"/>
</dbReference>
<sequence>MRRRSWLAGAAGLPFALLSAAPARALPPEGYRFRVVREGRSIGSHTVRAEADGSVRNVVALEVKLLSFTVFRMHHEYAERWQNDRLVGFASRTLRDGQEGRLQLAATADGLRGTGPAGPVALPAGMAPLTWWEPSHLARPLFDTATGEKLSDPALRDRNGATTRWQWKPRGMVALYNASGTWIGFTMRGDDGSEIRYEPA</sequence>
<evidence type="ECO:0000256" key="1">
    <source>
        <dbReference type="SAM" id="SignalP"/>
    </source>
</evidence>
<keyword evidence="3" id="KW-1185">Reference proteome</keyword>
<proteinExistence type="predicted"/>
<evidence type="ECO:0000313" key="2">
    <source>
        <dbReference type="EMBL" id="MCI0752762.1"/>
    </source>
</evidence>
<accession>A0ABS9W0N4</accession>
<dbReference type="EMBL" id="JALBUU010000004">
    <property type="protein sequence ID" value="MCI0752762.1"/>
    <property type="molecule type" value="Genomic_DNA"/>
</dbReference>
<dbReference type="RefSeq" id="WP_120008216.1">
    <property type="nucleotide sequence ID" value="NZ_JALBUU010000004.1"/>
</dbReference>
<name>A0ABS9W0N4_9PROT</name>
<feature type="chain" id="PRO_5046152379" evidence="1">
    <location>
        <begin position="26"/>
        <end position="200"/>
    </location>
</feature>
<protein>
    <submittedName>
        <fullName evidence="2">DUF6134 family protein</fullName>
    </submittedName>
</protein>
<evidence type="ECO:0000313" key="3">
    <source>
        <dbReference type="Proteomes" id="UP001201985"/>
    </source>
</evidence>
<gene>
    <name evidence="2" type="ORF">MON41_03155</name>
</gene>
<organism evidence="2 3">
    <name type="scientific">Teichococcus vastitatis</name>
    <dbReference type="NCBI Taxonomy" id="2307076"/>
    <lineage>
        <taxon>Bacteria</taxon>
        <taxon>Pseudomonadati</taxon>
        <taxon>Pseudomonadota</taxon>
        <taxon>Alphaproteobacteria</taxon>
        <taxon>Acetobacterales</taxon>
        <taxon>Roseomonadaceae</taxon>
        <taxon>Roseomonas</taxon>
    </lineage>
</organism>
<comment type="caution">
    <text evidence="2">The sequence shown here is derived from an EMBL/GenBank/DDBJ whole genome shotgun (WGS) entry which is preliminary data.</text>
</comment>
<dbReference type="Pfam" id="PF19630">
    <property type="entry name" value="DUF6134"/>
    <property type="match status" value="1"/>
</dbReference>
<dbReference type="InterPro" id="IPR045767">
    <property type="entry name" value="DUF6134"/>
</dbReference>
<feature type="signal peptide" evidence="1">
    <location>
        <begin position="1"/>
        <end position="25"/>
    </location>
</feature>
<reference evidence="2 3" key="1">
    <citation type="submission" date="2022-03" db="EMBL/GenBank/DDBJ databases">
        <title>Complete genome analysis of Roseomonas KG 17.1 : a prolific producer of plant growth promoters.</title>
        <authorList>
            <person name="Saadouli I."/>
            <person name="Najjari A."/>
            <person name="Mosbah A."/>
            <person name="Ouzari H.I."/>
        </authorList>
    </citation>
    <scope>NUCLEOTIDE SEQUENCE [LARGE SCALE GENOMIC DNA]</scope>
    <source>
        <strain evidence="2 3">KG17-1</strain>
    </source>
</reference>
<keyword evidence="1" id="KW-0732">Signal</keyword>